<dbReference type="CDD" id="cd01949">
    <property type="entry name" value="GGDEF"/>
    <property type="match status" value="1"/>
</dbReference>
<dbReference type="Proteomes" id="UP001252270">
    <property type="component" value="Unassembled WGS sequence"/>
</dbReference>
<protein>
    <submittedName>
        <fullName evidence="4">Sensor domain-containing diguanylate cyclase</fullName>
        <ecNumber evidence="4">2.7.7.65</ecNumber>
    </submittedName>
</protein>
<dbReference type="NCBIfam" id="TIGR00229">
    <property type="entry name" value="sensory_box"/>
    <property type="match status" value="1"/>
</dbReference>
<evidence type="ECO:0000313" key="5">
    <source>
        <dbReference type="Proteomes" id="UP001252270"/>
    </source>
</evidence>
<dbReference type="Gene3D" id="3.30.70.270">
    <property type="match status" value="1"/>
</dbReference>
<sequence>MSSASPSRSAHFIRRMHRRVRTLAALGILTTALLAGLATALPFYHSARSSIEHIYQLSLEAHAESLHHQFRHYQEVTRQLAGRTEIRRRLEEYARGEISLETVSAYSTPRLADSMAQASQIAGLLRQGPGHETIARLGQVPPNPEPALASPEGYPCRFHQMPQGKVLIQGCAPILDASGAVIGRDLVFFHADALRELLSGRRRFGDDTPIRLRNLSSGQELMLDAGTLALTDIASPTAEDDITRVPLAADLGDHGWQLLVEVPTHHFHDEAIKLLAWPALAMLLLALGGTWIISRALHPLLIRVDQQTRQLERSREELLLAASVFRSAQEAIAITDPEHRIIDVNPAFTDHLGYSRQTLLGGPMSRLLAWQADSAERLQEGEKHLEQQDTWQGDVHYRRADGDTLVALQTISTVRSDSGKLLRYIHIFNDVTEQKAAEEAVRHQALHDKLTGLPNRTQLERHLQRALHQAGSTKGQLAVLFLDLDHFKEVNDTLGHQAGDLLLQSVTRRLKANLRSNDLLARLGGDEFVVAAAPLQDAESAIRVARKIIDALTTPFTIDGTEVTIGVSVGVALYPADGGSADDLLKAADAAMYRAKDAGRNTWRLYDRALDEALSGSAPR</sequence>
<feature type="domain" description="PAC" evidence="2">
    <location>
        <begin position="391"/>
        <end position="443"/>
    </location>
</feature>
<dbReference type="PANTHER" id="PTHR46663">
    <property type="entry name" value="DIGUANYLATE CYCLASE DGCT-RELATED"/>
    <property type="match status" value="1"/>
</dbReference>
<dbReference type="InterPro" id="IPR035965">
    <property type="entry name" value="PAS-like_dom_sf"/>
</dbReference>
<dbReference type="EC" id="2.7.7.65" evidence="4"/>
<dbReference type="Gene3D" id="3.30.450.20">
    <property type="entry name" value="PAS domain"/>
    <property type="match status" value="1"/>
</dbReference>
<feature type="domain" description="PAS" evidence="1">
    <location>
        <begin position="324"/>
        <end position="361"/>
    </location>
</feature>
<dbReference type="InterPro" id="IPR052163">
    <property type="entry name" value="DGC-Regulatory_Protein"/>
</dbReference>
<dbReference type="InterPro" id="IPR000700">
    <property type="entry name" value="PAS-assoc_C"/>
</dbReference>
<gene>
    <name evidence="4" type="ORF">QC820_10540</name>
</gene>
<dbReference type="PROSITE" id="PS50113">
    <property type="entry name" value="PAC"/>
    <property type="match status" value="1"/>
</dbReference>
<dbReference type="InterPro" id="IPR001610">
    <property type="entry name" value="PAC"/>
</dbReference>
<dbReference type="PROSITE" id="PS50887">
    <property type="entry name" value="GGDEF"/>
    <property type="match status" value="1"/>
</dbReference>
<dbReference type="SMART" id="SM00091">
    <property type="entry name" value="PAS"/>
    <property type="match status" value="1"/>
</dbReference>
<evidence type="ECO:0000259" key="2">
    <source>
        <dbReference type="PROSITE" id="PS50113"/>
    </source>
</evidence>
<keyword evidence="4" id="KW-0548">Nucleotidyltransferase</keyword>
<evidence type="ECO:0000259" key="3">
    <source>
        <dbReference type="PROSITE" id="PS50887"/>
    </source>
</evidence>
<dbReference type="InterPro" id="IPR029787">
    <property type="entry name" value="Nucleotide_cyclase"/>
</dbReference>
<evidence type="ECO:0000259" key="1">
    <source>
        <dbReference type="PROSITE" id="PS50112"/>
    </source>
</evidence>
<dbReference type="SUPFAM" id="SSF55073">
    <property type="entry name" value="Nucleotide cyclase"/>
    <property type="match status" value="1"/>
</dbReference>
<evidence type="ECO:0000313" key="4">
    <source>
        <dbReference type="EMBL" id="MDR5893252.1"/>
    </source>
</evidence>
<dbReference type="Pfam" id="PF00990">
    <property type="entry name" value="GGDEF"/>
    <property type="match status" value="1"/>
</dbReference>
<comment type="caution">
    <text evidence="4">The sequence shown here is derived from an EMBL/GenBank/DDBJ whole genome shotgun (WGS) entry which is preliminary data.</text>
</comment>
<accession>A0ABU1GNW1</accession>
<dbReference type="CDD" id="cd00130">
    <property type="entry name" value="PAS"/>
    <property type="match status" value="1"/>
</dbReference>
<feature type="domain" description="GGDEF" evidence="3">
    <location>
        <begin position="475"/>
        <end position="608"/>
    </location>
</feature>
<dbReference type="NCBIfam" id="TIGR00254">
    <property type="entry name" value="GGDEF"/>
    <property type="match status" value="1"/>
</dbReference>
<dbReference type="SMART" id="SM00267">
    <property type="entry name" value="GGDEF"/>
    <property type="match status" value="1"/>
</dbReference>
<dbReference type="GO" id="GO:0052621">
    <property type="term" value="F:diguanylate cyclase activity"/>
    <property type="evidence" value="ECO:0007669"/>
    <property type="project" value="UniProtKB-EC"/>
</dbReference>
<dbReference type="SMART" id="SM00086">
    <property type="entry name" value="PAC"/>
    <property type="match status" value="1"/>
</dbReference>
<name>A0ABU1GNW1_9GAMM</name>
<proteinExistence type="predicted"/>
<dbReference type="EMBL" id="JARWAL010000008">
    <property type="protein sequence ID" value="MDR5893252.1"/>
    <property type="molecule type" value="Genomic_DNA"/>
</dbReference>
<reference evidence="4 5" key="1">
    <citation type="submission" date="2023-04" db="EMBL/GenBank/DDBJ databases">
        <title>A long-awaited taxogenomic arrangement of the family Halomonadaceae.</title>
        <authorList>
            <person name="De La Haba R."/>
            <person name="Chuvochina M."/>
            <person name="Wittouck S."/>
            <person name="Arahal D.R."/>
            <person name="Sanchez-Porro C."/>
            <person name="Hugenholtz P."/>
            <person name="Ventosa A."/>
        </authorList>
    </citation>
    <scope>NUCLEOTIDE SEQUENCE [LARGE SCALE GENOMIC DNA]</scope>
    <source>
        <strain evidence="4 5">DSM 17332</strain>
    </source>
</reference>
<dbReference type="RefSeq" id="WP_309636871.1">
    <property type="nucleotide sequence ID" value="NZ_JARWAL010000008.1"/>
</dbReference>
<dbReference type="InterPro" id="IPR000014">
    <property type="entry name" value="PAS"/>
</dbReference>
<organism evidence="4 5">
    <name type="scientific">Halomonas mongoliensis</name>
    <dbReference type="NCBI Taxonomy" id="321265"/>
    <lineage>
        <taxon>Bacteria</taxon>
        <taxon>Pseudomonadati</taxon>
        <taxon>Pseudomonadota</taxon>
        <taxon>Gammaproteobacteria</taxon>
        <taxon>Oceanospirillales</taxon>
        <taxon>Halomonadaceae</taxon>
        <taxon>Halomonas</taxon>
    </lineage>
</organism>
<keyword evidence="5" id="KW-1185">Reference proteome</keyword>
<dbReference type="SUPFAM" id="SSF55785">
    <property type="entry name" value="PYP-like sensor domain (PAS domain)"/>
    <property type="match status" value="1"/>
</dbReference>
<dbReference type="InterPro" id="IPR000160">
    <property type="entry name" value="GGDEF_dom"/>
</dbReference>
<dbReference type="PANTHER" id="PTHR46663:SF3">
    <property type="entry name" value="SLL0267 PROTEIN"/>
    <property type="match status" value="1"/>
</dbReference>
<keyword evidence="4" id="KW-0808">Transferase</keyword>
<dbReference type="InterPro" id="IPR043128">
    <property type="entry name" value="Rev_trsase/Diguanyl_cyclase"/>
</dbReference>
<dbReference type="PROSITE" id="PS50112">
    <property type="entry name" value="PAS"/>
    <property type="match status" value="1"/>
</dbReference>
<dbReference type="Pfam" id="PF13426">
    <property type="entry name" value="PAS_9"/>
    <property type="match status" value="1"/>
</dbReference>